<dbReference type="CDD" id="cd04301">
    <property type="entry name" value="NAT_SF"/>
    <property type="match status" value="1"/>
</dbReference>
<reference evidence="2 3" key="1">
    <citation type="submission" date="2019-02" db="EMBL/GenBank/DDBJ databases">
        <title>Emended description of the genus Rhodopseudomonas and description of Rhodopseudomonas albus sp. nov., a non-phototrophic, heavy-metal-tolerant bacterium isolated from garden soil.</title>
        <authorList>
            <person name="Bao Z."/>
            <person name="Cao W.W."/>
            <person name="Sato Y."/>
            <person name="Nishizawa T."/>
            <person name="Zhao J."/>
            <person name="Guo Y."/>
            <person name="Ohta H."/>
        </authorList>
    </citation>
    <scope>NUCLEOTIDE SEQUENCE [LARGE SCALE GENOMIC DNA]</scope>
    <source>
        <strain evidence="2 3">SK50-23</strain>
    </source>
</reference>
<name>A0ABX8A4N9_9BRAD</name>
<proteinExistence type="predicted"/>
<dbReference type="SUPFAM" id="SSF55729">
    <property type="entry name" value="Acyl-CoA N-acyltransferases (Nat)"/>
    <property type="match status" value="1"/>
</dbReference>
<dbReference type="InterPro" id="IPR000182">
    <property type="entry name" value="GNAT_dom"/>
</dbReference>
<dbReference type="Gene3D" id="3.40.630.30">
    <property type="match status" value="1"/>
</dbReference>
<accession>A0ABX8A4N9</accession>
<protein>
    <submittedName>
        <fullName evidence="2">GNAT family N-acetyltransferase</fullName>
    </submittedName>
</protein>
<dbReference type="Pfam" id="PF00583">
    <property type="entry name" value="Acetyltransf_1"/>
    <property type="match status" value="1"/>
</dbReference>
<gene>
    <name evidence="2" type="ORF">RPMA_03205</name>
</gene>
<dbReference type="PANTHER" id="PTHR43072">
    <property type="entry name" value="N-ACETYLTRANSFERASE"/>
    <property type="match status" value="1"/>
</dbReference>
<evidence type="ECO:0000313" key="2">
    <source>
        <dbReference type="EMBL" id="QUS37976.1"/>
    </source>
</evidence>
<dbReference type="RefSeq" id="WP_211911507.1">
    <property type="nucleotide sequence ID" value="NZ_CP036498.1"/>
</dbReference>
<dbReference type="PROSITE" id="PS51186">
    <property type="entry name" value="GNAT"/>
    <property type="match status" value="1"/>
</dbReference>
<evidence type="ECO:0000313" key="3">
    <source>
        <dbReference type="Proteomes" id="UP000682843"/>
    </source>
</evidence>
<sequence>MDVQIRPITADDVEGFHHALDFVAREKRYLAFLEAPPITEIRAFVLGNISSGNPQIVAVTSAEGVVGWCDILPKARLVYRHSGVLGLGLLPPYRGKGLGKELIQTALAVARAAHLHRVELTVREPNENAIALYKKLGFLTEGIHRDAVCVDGTYENLITMAILL</sequence>
<evidence type="ECO:0000259" key="1">
    <source>
        <dbReference type="PROSITE" id="PS51186"/>
    </source>
</evidence>
<dbReference type="EMBL" id="CP036498">
    <property type="protein sequence ID" value="QUS37976.1"/>
    <property type="molecule type" value="Genomic_DNA"/>
</dbReference>
<dbReference type="InterPro" id="IPR016181">
    <property type="entry name" value="Acyl_CoA_acyltransferase"/>
</dbReference>
<keyword evidence="3" id="KW-1185">Reference proteome</keyword>
<organism evidence="2 3">
    <name type="scientific">Tardiphaga alba</name>
    <dbReference type="NCBI Taxonomy" id="340268"/>
    <lineage>
        <taxon>Bacteria</taxon>
        <taxon>Pseudomonadati</taxon>
        <taxon>Pseudomonadota</taxon>
        <taxon>Alphaproteobacteria</taxon>
        <taxon>Hyphomicrobiales</taxon>
        <taxon>Nitrobacteraceae</taxon>
        <taxon>Tardiphaga</taxon>
    </lineage>
</organism>
<feature type="domain" description="N-acetyltransferase" evidence="1">
    <location>
        <begin position="3"/>
        <end position="161"/>
    </location>
</feature>
<dbReference type="Proteomes" id="UP000682843">
    <property type="component" value="Chromosome"/>
</dbReference>